<name>W9WZN9_9EURO</name>
<accession>W9WZN9</accession>
<dbReference type="AlphaFoldDB" id="W9WZN9"/>
<organism evidence="2 3">
    <name type="scientific">Cladophialophora psammophila CBS 110553</name>
    <dbReference type="NCBI Taxonomy" id="1182543"/>
    <lineage>
        <taxon>Eukaryota</taxon>
        <taxon>Fungi</taxon>
        <taxon>Dikarya</taxon>
        <taxon>Ascomycota</taxon>
        <taxon>Pezizomycotina</taxon>
        <taxon>Eurotiomycetes</taxon>
        <taxon>Chaetothyriomycetidae</taxon>
        <taxon>Chaetothyriales</taxon>
        <taxon>Herpotrichiellaceae</taxon>
        <taxon>Cladophialophora</taxon>
    </lineage>
</organism>
<keyword evidence="3" id="KW-1185">Reference proteome</keyword>
<dbReference type="RefSeq" id="XP_007745387.1">
    <property type="nucleotide sequence ID" value="XM_007747197.1"/>
</dbReference>
<evidence type="ECO:0000256" key="1">
    <source>
        <dbReference type="SAM" id="MobiDB-lite"/>
    </source>
</evidence>
<dbReference type="HOGENOM" id="CLU_075341_0_0_1"/>
<feature type="region of interest" description="Disordered" evidence="1">
    <location>
        <begin position="134"/>
        <end position="172"/>
    </location>
</feature>
<evidence type="ECO:0000313" key="3">
    <source>
        <dbReference type="Proteomes" id="UP000019471"/>
    </source>
</evidence>
<evidence type="ECO:0000313" key="2">
    <source>
        <dbReference type="EMBL" id="EXJ70535.1"/>
    </source>
</evidence>
<dbReference type="GeneID" id="19191314"/>
<feature type="region of interest" description="Disordered" evidence="1">
    <location>
        <begin position="83"/>
        <end position="104"/>
    </location>
</feature>
<reference evidence="2 3" key="1">
    <citation type="submission" date="2013-03" db="EMBL/GenBank/DDBJ databases">
        <title>The Genome Sequence of Cladophialophora psammophila CBS 110553.</title>
        <authorList>
            <consortium name="The Broad Institute Genomics Platform"/>
            <person name="Cuomo C."/>
            <person name="de Hoog S."/>
            <person name="Gorbushina A."/>
            <person name="Walker B."/>
            <person name="Young S.K."/>
            <person name="Zeng Q."/>
            <person name="Gargeya S."/>
            <person name="Fitzgerald M."/>
            <person name="Haas B."/>
            <person name="Abouelleil A."/>
            <person name="Allen A.W."/>
            <person name="Alvarado L."/>
            <person name="Arachchi H.M."/>
            <person name="Berlin A.M."/>
            <person name="Chapman S.B."/>
            <person name="Gainer-Dewar J."/>
            <person name="Goldberg J."/>
            <person name="Griggs A."/>
            <person name="Gujja S."/>
            <person name="Hansen M."/>
            <person name="Howarth C."/>
            <person name="Imamovic A."/>
            <person name="Ireland A."/>
            <person name="Larimer J."/>
            <person name="McCowan C."/>
            <person name="Murphy C."/>
            <person name="Pearson M."/>
            <person name="Poon T.W."/>
            <person name="Priest M."/>
            <person name="Roberts A."/>
            <person name="Saif S."/>
            <person name="Shea T."/>
            <person name="Sisk P."/>
            <person name="Sykes S."/>
            <person name="Wortman J."/>
            <person name="Nusbaum C."/>
            <person name="Birren B."/>
        </authorList>
    </citation>
    <scope>NUCLEOTIDE SEQUENCE [LARGE SCALE GENOMIC DNA]</scope>
    <source>
        <strain evidence="2 3">CBS 110553</strain>
    </source>
</reference>
<proteinExistence type="predicted"/>
<dbReference type="Proteomes" id="UP000019471">
    <property type="component" value="Unassembled WGS sequence"/>
</dbReference>
<protein>
    <submittedName>
        <fullName evidence="2">Uncharacterized protein</fullName>
    </submittedName>
</protein>
<gene>
    <name evidence="2" type="ORF">A1O5_06605</name>
</gene>
<feature type="region of interest" description="Disordered" evidence="1">
    <location>
        <begin position="186"/>
        <end position="209"/>
    </location>
</feature>
<dbReference type="EMBL" id="AMGX01000009">
    <property type="protein sequence ID" value="EXJ70535.1"/>
    <property type="molecule type" value="Genomic_DNA"/>
</dbReference>
<sequence length="246" mass="27395">MSSSSNNVFGHVRTRLRQSRSSVALTTSTPSQFEYTNWENVPMAFQPVERAEVRVVHGYYLDRPLPGPPPRPRTASPAPAFEAQASMDMGNLRNPTPRTHRTRSAEIAQRHWSGFDDHEAVTQNKRASVNIAIALPPDHLDPPPPYSRYPSPSSTRSEYRPSPQPPHVHGQPFIKPYDPIDYVSQPGQTTRRPPEDIPTIAAPEPPTPVSPLNALDLQYLAMRHPPATDGNVTIEGLLGHPLLQHR</sequence>
<dbReference type="OrthoDB" id="4155399at2759"/>
<comment type="caution">
    <text evidence="2">The sequence shown here is derived from an EMBL/GenBank/DDBJ whole genome shotgun (WGS) entry which is preliminary data.</text>
</comment>